<feature type="transmembrane region" description="Helical" evidence="2">
    <location>
        <begin position="269"/>
        <end position="289"/>
    </location>
</feature>
<evidence type="ECO:0000256" key="2">
    <source>
        <dbReference type="SAM" id="Phobius"/>
    </source>
</evidence>
<feature type="transmembrane region" description="Helical" evidence="2">
    <location>
        <begin position="234"/>
        <end position="257"/>
    </location>
</feature>
<gene>
    <name evidence="3" type="ORF">HLA99_12905</name>
</gene>
<keyword evidence="4" id="KW-1185">Reference proteome</keyword>
<keyword evidence="1" id="KW-0175">Coiled coil</keyword>
<reference evidence="3 4" key="1">
    <citation type="submission" date="2020-05" db="EMBL/GenBank/DDBJ databases">
        <title>MicrobeNet Type strains.</title>
        <authorList>
            <person name="Nicholson A.C."/>
        </authorList>
    </citation>
    <scope>NUCLEOTIDE SEQUENCE [LARGE SCALE GENOMIC DNA]</scope>
    <source>
        <strain evidence="3 4">JCM 14282</strain>
    </source>
</reference>
<accession>A0A7Y2M1H2</accession>
<protein>
    <submittedName>
        <fullName evidence="3">Uncharacterized protein</fullName>
    </submittedName>
</protein>
<keyword evidence="2" id="KW-1133">Transmembrane helix</keyword>
<dbReference type="AlphaFoldDB" id="A0A7Y2M1H2"/>
<evidence type="ECO:0000313" key="3">
    <source>
        <dbReference type="EMBL" id="NNH04745.1"/>
    </source>
</evidence>
<evidence type="ECO:0000313" key="4">
    <source>
        <dbReference type="Proteomes" id="UP000543598"/>
    </source>
</evidence>
<keyword evidence="2" id="KW-0472">Membrane</keyword>
<dbReference type="Proteomes" id="UP000543598">
    <property type="component" value="Unassembled WGS sequence"/>
</dbReference>
<dbReference type="EMBL" id="JABEMB010000022">
    <property type="protein sequence ID" value="NNH04745.1"/>
    <property type="molecule type" value="Genomic_DNA"/>
</dbReference>
<sequence length="442" mass="45743">MRPADWSAAGFASDPLPGDPAALRNGGTEYVSIADSINTTARRLRSLGIDGQQSEAVFALADSAGTVADDIAKAEARYRETGHALIDYAAALDAAQSESLDALHTAQNAREAADEAAHAQHRYLSLSYGEADPSTALRYTMLSQDAGADAAMAQSRVADARARIHEAQTARDRAAEAARDRIENTTAHDGLKDSWWDNWGKDALSVVTDVAGWVASVAGVLALVVSWIPVVGQVLAAALLLVAGIAAVVNAIGNVVLASTGERGWTEAIISIAGAALSVIGLGAAARVVGSAASAARINALARIQSGWAGEALTVRQALRIRPSAMREAEQLWRAPVAGPSNGDDAFRLWGGGSGSGGGSWSGADPTRLAYPRESLGLPDVNTMENLSIGTITDASQVQHVRHALPLDGMPGGGPEWVFRGGDPLDPAIGRVVDSTIPFSVP</sequence>
<evidence type="ECO:0000256" key="1">
    <source>
        <dbReference type="SAM" id="Coils"/>
    </source>
</evidence>
<organism evidence="3 4">
    <name type="scientific">Microbacterium ulmi</name>
    <dbReference type="NCBI Taxonomy" id="179095"/>
    <lineage>
        <taxon>Bacteria</taxon>
        <taxon>Bacillati</taxon>
        <taxon>Actinomycetota</taxon>
        <taxon>Actinomycetes</taxon>
        <taxon>Micrococcales</taxon>
        <taxon>Microbacteriaceae</taxon>
        <taxon>Microbacterium</taxon>
    </lineage>
</organism>
<feature type="transmembrane region" description="Helical" evidence="2">
    <location>
        <begin position="210"/>
        <end position="228"/>
    </location>
</feature>
<name>A0A7Y2M1H2_9MICO</name>
<proteinExistence type="predicted"/>
<feature type="coiled-coil region" evidence="1">
    <location>
        <begin position="150"/>
        <end position="177"/>
    </location>
</feature>
<dbReference type="RefSeq" id="WP_167035448.1">
    <property type="nucleotide sequence ID" value="NZ_BAAANA010000002.1"/>
</dbReference>
<keyword evidence="2" id="KW-0812">Transmembrane</keyword>
<comment type="caution">
    <text evidence="3">The sequence shown here is derived from an EMBL/GenBank/DDBJ whole genome shotgun (WGS) entry which is preliminary data.</text>
</comment>